<dbReference type="InterPro" id="IPR009075">
    <property type="entry name" value="AcylCo_DH/oxidase_C"/>
</dbReference>
<dbReference type="CDD" id="cd00567">
    <property type="entry name" value="ACAD"/>
    <property type="match status" value="1"/>
</dbReference>
<dbReference type="Gene3D" id="1.20.140.10">
    <property type="entry name" value="Butyryl-CoA Dehydrogenase, subunit A, domain 3"/>
    <property type="match status" value="1"/>
</dbReference>
<dbReference type="EMBL" id="BDSP01000263">
    <property type="protein sequence ID" value="GAX28004.1"/>
    <property type="molecule type" value="Genomic_DNA"/>
</dbReference>
<evidence type="ECO:0000256" key="7">
    <source>
        <dbReference type="ARBA" id="ARBA00022630"/>
    </source>
</evidence>
<dbReference type="EC" id="1.3.8.8" evidence="5"/>
<evidence type="ECO:0000256" key="8">
    <source>
        <dbReference type="ARBA" id="ARBA00022827"/>
    </source>
</evidence>
<dbReference type="UniPathway" id="UPA00659"/>
<dbReference type="AlphaFoldDB" id="A0A1Z5KNV1"/>
<keyword evidence="7" id="KW-0285">Flavoprotein</keyword>
<dbReference type="SUPFAM" id="SSF56645">
    <property type="entry name" value="Acyl-CoA dehydrogenase NM domain-like"/>
    <property type="match status" value="1"/>
</dbReference>
<dbReference type="InParanoid" id="A0A1Z5KNV1"/>
<evidence type="ECO:0000313" key="16">
    <source>
        <dbReference type="Proteomes" id="UP000198406"/>
    </source>
</evidence>
<comment type="catalytic activity">
    <reaction evidence="10">
        <text>a medium-chain 2,3-saturated fatty acyl-CoA + oxidized [electron-transfer flavoprotein] + H(+) = a medium-chain (2E)-enoyl-CoA + reduced [electron-transfer flavoprotein]</text>
        <dbReference type="Rhea" id="RHEA:14477"/>
        <dbReference type="Rhea" id="RHEA-COMP:10685"/>
        <dbReference type="Rhea" id="RHEA-COMP:10686"/>
        <dbReference type="ChEBI" id="CHEBI:15378"/>
        <dbReference type="ChEBI" id="CHEBI:57692"/>
        <dbReference type="ChEBI" id="CHEBI:58307"/>
        <dbReference type="ChEBI" id="CHEBI:83723"/>
        <dbReference type="ChEBI" id="CHEBI:83726"/>
        <dbReference type="EC" id="1.3.8.7"/>
    </reaction>
</comment>
<keyword evidence="8" id="KW-0274">FAD</keyword>
<dbReference type="InterPro" id="IPR015396">
    <property type="entry name" value="FadE_C"/>
</dbReference>
<evidence type="ECO:0000256" key="9">
    <source>
        <dbReference type="ARBA" id="ARBA00023002"/>
    </source>
</evidence>
<evidence type="ECO:0000256" key="1">
    <source>
        <dbReference type="ARBA" id="ARBA00001974"/>
    </source>
</evidence>
<proteinExistence type="inferred from homology"/>
<dbReference type="NCBIfam" id="NF009586">
    <property type="entry name" value="PRK13026.1"/>
    <property type="match status" value="1"/>
</dbReference>
<dbReference type="GO" id="GO:0005739">
    <property type="term" value="C:mitochondrion"/>
    <property type="evidence" value="ECO:0007669"/>
    <property type="project" value="TreeGrafter"/>
</dbReference>
<sequence>MYSKKTFQPVAKRVQQRGILGVSNWLDKKLYRAAKGLMPAISKTEQVALGCGTIGFDRDIFTGSPSLKKLVDTYQPKLSAEEKAFLDNQVNTLCAMLNDHEVVTKKDFSKEAWDYMRNEKFFAMKIPKEFGGLQFSTHAVSQILAKLATQCFDANATVAVPNSLGPGELLARYGTPEQKDYFLPRLADGTLIPCFGLTGPHSGSDATSLIQSDCVVEERNGVLGVVANFKKRYITLAPVAGLVGLGLNLHDPKGLLKGNGAEGFTVALLERNHPGLRMGPRHYPLNAAFMNGTVEGEDVWIPMSSILGGQERCGFGWHMFVECLAEGRGVSLPAGSAGAARAVISGVGAYTRARKQFRVPIAEFGGIQEAMALSASDGVMTIAGCDLMNAIVDNHEAPMVVSSIMKQNCTERGRRIVERGMDVAAGSAICRGDKNYLANAYMSLPIAITVEGANIMTRSFQIIGQGLTRCHPHMLEMIQSLQMPQSEEKEAIKIFTKQFYKTVGHAFSNFTSSVGRGLNSTVSTGFRSKTAYKDGSKLLDYHEKQLLRLSANFAYTANLCFMLGGKLKFEELLMGRLADALGAIFLGYATLHHYSRRRGIEGLEAVTEHAMLRLEYEAQQALLQASNNFPGPLAPIVKPLMKLGCFPLGNLTRPYAEPSDTLTKEVSRLVTTPSGLRDFFEEGIYMSEEGVPHQISDLIRALPVCVQADQIASTLRREKRQPTSEETDILSRAEALRDVLIQVDVFDHLTEAEGQKGYTRPALAGTAERLSALDRKSFQEVA</sequence>
<dbReference type="GO" id="GO:0050660">
    <property type="term" value="F:flavin adenine dinucleotide binding"/>
    <property type="evidence" value="ECO:0007669"/>
    <property type="project" value="InterPro"/>
</dbReference>
<keyword evidence="16" id="KW-1185">Reference proteome</keyword>
<evidence type="ECO:0000259" key="13">
    <source>
        <dbReference type="Pfam" id="PF02771"/>
    </source>
</evidence>
<dbReference type="Pfam" id="PF02771">
    <property type="entry name" value="Acyl-CoA_dh_N"/>
    <property type="match status" value="1"/>
</dbReference>
<name>A0A1Z5KNV1_FISSO</name>
<reference evidence="15 16" key="1">
    <citation type="journal article" date="2015" name="Plant Cell">
        <title>Oil accumulation by the oleaginous diatom Fistulifera solaris as revealed by the genome and transcriptome.</title>
        <authorList>
            <person name="Tanaka T."/>
            <person name="Maeda Y."/>
            <person name="Veluchamy A."/>
            <person name="Tanaka M."/>
            <person name="Abida H."/>
            <person name="Marechal E."/>
            <person name="Bowler C."/>
            <person name="Muto M."/>
            <person name="Sunaga Y."/>
            <person name="Tanaka M."/>
            <person name="Yoshino T."/>
            <person name="Taniguchi T."/>
            <person name="Fukuda Y."/>
            <person name="Nemoto M."/>
            <person name="Matsumoto M."/>
            <person name="Wong P.S."/>
            <person name="Aburatani S."/>
            <person name="Fujibuchi W."/>
        </authorList>
    </citation>
    <scope>NUCLEOTIDE SEQUENCE [LARGE SCALE GENOMIC DNA]</scope>
    <source>
        <strain evidence="15 16">JPCC DA0580</strain>
    </source>
</reference>
<dbReference type="GO" id="GO:0004466">
    <property type="term" value="F:long-chain fatty acyl-CoA dehydrogenase activity"/>
    <property type="evidence" value="ECO:0007669"/>
    <property type="project" value="UniProtKB-EC"/>
</dbReference>
<feature type="domain" description="Acyl-CoA dehydrogenase/oxidase N-terminal" evidence="13">
    <location>
        <begin position="91"/>
        <end position="189"/>
    </location>
</feature>
<dbReference type="EC" id="1.3.8.7" evidence="4"/>
<dbReference type="GO" id="GO:0051793">
    <property type="term" value="P:medium-chain fatty acid catabolic process"/>
    <property type="evidence" value="ECO:0007669"/>
    <property type="project" value="TreeGrafter"/>
</dbReference>
<gene>
    <name evidence="15" type="ORF">FisN_16Lh297</name>
</gene>
<evidence type="ECO:0000256" key="11">
    <source>
        <dbReference type="ARBA" id="ARBA00049247"/>
    </source>
</evidence>
<dbReference type="GO" id="GO:0070991">
    <property type="term" value="F:medium-chain fatty acyl-CoA dehydrogenase activity"/>
    <property type="evidence" value="ECO:0007669"/>
    <property type="project" value="UniProtKB-EC"/>
</dbReference>
<dbReference type="InterPro" id="IPR037069">
    <property type="entry name" value="AcylCoA_DH/ox_N_sf"/>
</dbReference>
<dbReference type="Proteomes" id="UP000198406">
    <property type="component" value="Unassembled WGS sequence"/>
</dbReference>
<feature type="domain" description="Acyl-CoA dehydrogenase C-terminal bacterial-type" evidence="14">
    <location>
        <begin position="468"/>
        <end position="753"/>
    </location>
</feature>
<evidence type="ECO:0000259" key="12">
    <source>
        <dbReference type="Pfam" id="PF00441"/>
    </source>
</evidence>
<dbReference type="GO" id="GO:0033539">
    <property type="term" value="P:fatty acid beta-oxidation using acyl-CoA dehydrogenase"/>
    <property type="evidence" value="ECO:0007669"/>
    <property type="project" value="InterPro"/>
</dbReference>
<protein>
    <recommendedName>
        <fullName evidence="6">Acyl-coenzyme A dehydrogenase</fullName>
        <ecNumber evidence="4">1.3.8.7</ecNumber>
        <ecNumber evidence="5">1.3.8.8</ecNumber>
    </recommendedName>
</protein>
<evidence type="ECO:0000256" key="5">
    <source>
        <dbReference type="ARBA" id="ARBA00012040"/>
    </source>
</evidence>
<dbReference type="Gene3D" id="2.40.110.10">
    <property type="entry name" value="Butyryl-CoA Dehydrogenase, subunit A, domain 2"/>
    <property type="match status" value="1"/>
</dbReference>
<dbReference type="InterPro" id="IPR036250">
    <property type="entry name" value="AcylCo_DH-like_C"/>
</dbReference>
<evidence type="ECO:0000256" key="3">
    <source>
        <dbReference type="ARBA" id="ARBA00009347"/>
    </source>
</evidence>
<dbReference type="PANTHER" id="PTHR48083">
    <property type="entry name" value="MEDIUM-CHAIN SPECIFIC ACYL-COA DEHYDROGENASE, MITOCHONDRIAL-RELATED"/>
    <property type="match status" value="1"/>
</dbReference>
<evidence type="ECO:0000313" key="15">
    <source>
        <dbReference type="EMBL" id="GAX28004.1"/>
    </source>
</evidence>
<evidence type="ECO:0000256" key="6">
    <source>
        <dbReference type="ARBA" id="ARBA00020144"/>
    </source>
</evidence>
<dbReference type="PANTHER" id="PTHR48083:SF2">
    <property type="entry name" value="MEDIUM-CHAIN SPECIFIC ACYL-COA DEHYDROGENASE, MITOCHONDRIAL"/>
    <property type="match status" value="1"/>
</dbReference>
<dbReference type="Pfam" id="PF00441">
    <property type="entry name" value="Acyl-CoA_dh_1"/>
    <property type="match status" value="1"/>
</dbReference>
<dbReference type="Pfam" id="PF09317">
    <property type="entry name" value="ACDH_C"/>
    <property type="match status" value="1"/>
</dbReference>
<evidence type="ECO:0000256" key="10">
    <source>
        <dbReference type="ARBA" id="ARBA00047882"/>
    </source>
</evidence>
<feature type="domain" description="Acyl-CoA dehydrogenase/oxidase C-terminal" evidence="12">
    <location>
        <begin position="316"/>
        <end position="458"/>
    </location>
</feature>
<comment type="catalytic activity">
    <reaction evidence="11">
        <text>a long-chain 2,3-saturated fatty acyl-CoA + oxidized [electron-transfer flavoprotein] + H(+) = a long-chain (2E)-enoyl-CoA + reduced [electron-transfer flavoprotein]</text>
        <dbReference type="Rhea" id="RHEA:17721"/>
        <dbReference type="Rhea" id="RHEA-COMP:10685"/>
        <dbReference type="Rhea" id="RHEA-COMP:10686"/>
        <dbReference type="ChEBI" id="CHEBI:15378"/>
        <dbReference type="ChEBI" id="CHEBI:57692"/>
        <dbReference type="ChEBI" id="CHEBI:58307"/>
        <dbReference type="ChEBI" id="CHEBI:83721"/>
        <dbReference type="ChEBI" id="CHEBI:83727"/>
        <dbReference type="EC" id="1.3.8.8"/>
    </reaction>
</comment>
<dbReference type="InterPro" id="IPR013786">
    <property type="entry name" value="AcylCoA_DH/ox_N"/>
</dbReference>
<comment type="caution">
    <text evidence="15">The sequence shown here is derived from an EMBL/GenBank/DDBJ whole genome shotgun (WGS) entry which is preliminary data.</text>
</comment>
<comment type="cofactor">
    <cofactor evidence="1">
        <name>FAD</name>
        <dbReference type="ChEBI" id="CHEBI:57692"/>
    </cofactor>
</comment>
<dbReference type="FunFam" id="1.10.540.10:FF:000004">
    <property type="entry name" value="Acyl-CoA dehydrogenase"/>
    <property type="match status" value="1"/>
</dbReference>
<dbReference type="OrthoDB" id="435240at2759"/>
<evidence type="ECO:0000259" key="14">
    <source>
        <dbReference type="Pfam" id="PF09317"/>
    </source>
</evidence>
<evidence type="ECO:0000256" key="4">
    <source>
        <dbReference type="ARBA" id="ARBA00012033"/>
    </source>
</evidence>
<evidence type="ECO:0000256" key="2">
    <source>
        <dbReference type="ARBA" id="ARBA00005005"/>
    </source>
</evidence>
<dbReference type="SUPFAM" id="SSF47203">
    <property type="entry name" value="Acyl-CoA dehydrogenase C-terminal domain-like"/>
    <property type="match status" value="1"/>
</dbReference>
<organism evidence="15 16">
    <name type="scientific">Fistulifera solaris</name>
    <name type="common">Oleaginous diatom</name>
    <dbReference type="NCBI Taxonomy" id="1519565"/>
    <lineage>
        <taxon>Eukaryota</taxon>
        <taxon>Sar</taxon>
        <taxon>Stramenopiles</taxon>
        <taxon>Ochrophyta</taxon>
        <taxon>Bacillariophyta</taxon>
        <taxon>Bacillariophyceae</taxon>
        <taxon>Bacillariophycidae</taxon>
        <taxon>Naviculales</taxon>
        <taxon>Naviculaceae</taxon>
        <taxon>Fistulifera</taxon>
    </lineage>
</organism>
<dbReference type="InterPro" id="IPR009100">
    <property type="entry name" value="AcylCoA_DH/oxidase_NM_dom_sf"/>
</dbReference>
<dbReference type="Gene3D" id="1.10.540.10">
    <property type="entry name" value="Acyl-CoA dehydrogenase/oxidase, N-terminal domain"/>
    <property type="match status" value="1"/>
</dbReference>
<dbReference type="InterPro" id="IPR050741">
    <property type="entry name" value="Acyl-CoA_dehydrogenase"/>
</dbReference>
<accession>A0A1Z5KNV1</accession>
<comment type="pathway">
    <text evidence="2">Lipid metabolism; fatty acid beta-oxidation.</text>
</comment>
<dbReference type="NCBIfam" id="NF007000">
    <property type="entry name" value="PRK09463.1"/>
    <property type="match status" value="1"/>
</dbReference>
<comment type="similarity">
    <text evidence="3">Belongs to the acyl-CoA dehydrogenase family.</text>
</comment>
<dbReference type="InterPro" id="IPR046373">
    <property type="entry name" value="Acyl-CoA_Oxase/DH_mid-dom_sf"/>
</dbReference>
<keyword evidence="9" id="KW-0560">Oxidoreductase</keyword>